<dbReference type="GO" id="GO:0005634">
    <property type="term" value="C:nucleus"/>
    <property type="evidence" value="ECO:0007669"/>
    <property type="project" value="UniProtKB-SubCell"/>
</dbReference>
<comment type="catalytic activity">
    <reaction evidence="9">
        <text>L-lysyl-[histone] + acetyl-CoA = N(6)-acetyl-L-lysyl-[histone] + CoA + H(+)</text>
        <dbReference type="Rhea" id="RHEA:21992"/>
        <dbReference type="Rhea" id="RHEA-COMP:9845"/>
        <dbReference type="Rhea" id="RHEA-COMP:11338"/>
        <dbReference type="ChEBI" id="CHEBI:15378"/>
        <dbReference type="ChEBI" id="CHEBI:29969"/>
        <dbReference type="ChEBI" id="CHEBI:57287"/>
        <dbReference type="ChEBI" id="CHEBI:57288"/>
        <dbReference type="ChEBI" id="CHEBI:61930"/>
        <dbReference type="EC" id="2.3.1.48"/>
    </reaction>
    <physiologicalReaction direction="left-to-right" evidence="9">
        <dbReference type="Rhea" id="RHEA:21993"/>
    </physiologicalReaction>
</comment>
<feature type="region of interest" description="Disordered" evidence="10">
    <location>
        <begin position="391"/>
        <end position="423"/>
    </location>
</feature>
<sequence length="590" mass="65255">MAPHERPIAKTSIASPTSTPIPTTPTPTPTPTPAPTPTLLQRLATVLPKDTSFNIYHVSTPPTRTSAIYSAPPNTRPDRTYCENHFLTASIRTSAKDHGAESKEVLVYAIEVLIYSTAYDSTFFVSKADSTGYLHHLALPKGTPSPLRNISATFLQHLVEQHQRPNIRSVISLFARAQDQYLFPGSVEYSGKHVLDDRGLVRWWCRVLDPLIDESKASLSLKWDKVQGYLTIPGLDSHETLSYIPKTNPPKFSWTIGHPLREISRHSDDVPPRCLIPHYPDDPKARYLDELDDEITKGSDASSGQWKSVRTIDQFWDMMAFRQECSAGRMVGFIWIVFTPEIQPEPAHAVISDTQSTFISNDSQPWDESILLGAPDGSSLLTTPATSFNASSQIRPLSSPLKADDDGNQPPASQQAVKSSKPRVAKVKRKKLTGLINPRQPRIKTENTSIKSDILLRPESTPYYLWKPEGRGQVIVDESGYKRVTELLLRLDFANLELATSSSRRWINEVRSSALGSMAEAWGQNVIGTKVVERVHVAGAAGVNSLNMGLVRKKRKAAPDESKSSSPAQNDTTPAVNVLGASMIRKKAKN</sequence>
<feature type="region of interest" description="Disordered" evidence="10">
    <location>
        <begin position="552"/>
        <end position="590"/>
    </location>
</feature>
<proteinExistence type="predicted"/>
<accession>A0A8T9BMD8</accession>
<reference evidence="11 12" key="1">
    <citation type="submission" date="2018-05" db="EMBL/GenBank/DDBJ databases">
        <title>Whole genome sequencing for identification of molecular markers to develop diagnostic detection tools for the regulated plant pathogen Lachnellula willkommii.</title>
        <authorList>
            <person name="Giroux E."/>
            <person name="Bilodeau G."/>
        </authorList>
    </citation>
    <scope>NUCLEOTIDE SEQUENCE [LARGE SCALE GENOMIC DNA]</scope>
    <source>
        <strain evidence="11 12">CBS 203.66</strain>
    </source>
</reference>
<evidence type="ECO:0000256" key="10">
    <source>
        <dbReference type="SAM" id="MobiDB-lite"/>
    </source>
</evidence>
<feature type="compositionally biased region" description="Polar residues" evidence="10">
    <location>
        <begin position="564"/>
        <end position="575"/>
    </location>
</feature>
<dbReference type="Pfam" id="PF08214">
    <property type="entry name" value="HAT_KAT11"/>
    <property type="match status" value="1"/>
</dbReference>
<keyword evidence="8" id="KW-0539">Nucleus</keyword>
<evidence type="ECO:0000256" key="8">
    <source>
        <dbReference type="ARBA" id="ARBA00023242"/>
    </source>
</evidence>
<evidence type="ECO:0000256" key="3">
    <source>
        <dbReference type="ARBA" id="ARBA00022679"/>
    </source>
</evidence>
<evidence type="ECO:0000313" key="11">
    <source>
        <dbReference type="EMBL" id="TVY21158.1"/>
    </source>
</evidence>
<comment type="subcellular location">
    <subcellularLocation>
        <location evidence="1">Nucleus</location>
    </subcellularLocation>
</comment>
<dbReference type="PANTHER" id="PTHR31571:SF2">
    <property type="entry name" value="HISTONE ACETYLTRANSFERASE RTT109"/>
    <property type="match status" value="1"/>
</dbReference>
<dbReference type="SMART" id="SM01250">
    <property type="entry name" value="KAT11"/>
    <property type="match status" value="1"/>
</dbReference>
<keyword evidence="7" id="KW-0804">Transcription</keyword>
<protein>
    <recommendedName>
        <fullName evidence="2">histone acetyltransferase</fullName>
        <ecNumber evidence="2">2.3.1.48</ecNumber>
    </recommendedName>
</protein>
<dbReference type="Proteomes" id="UP000469559">
    <property type="component" value="Unassembled WGS sequence"/>
</dbReference>
<feature type="region of interest" description="Disordered" evidence="10">
    <location>
        <begin position="1"/>
        <end position="37"/>
    </location>
</feature>
<evidence type="ECO:0000256" key="2">
    <source>
        <dbReference type="ARBA" id="ARBA00013184"/>
    </source>
</evidence>
<dbReference type="PANTHER" id="PTHR31571">
    <property type="entry name" value="ALTERED INHERITANCE OF MITOCHONDRIA PROTEIN 6"/>
    <property type="match status" value="1"/>
</dbReference>
<keyword evidence="12" id="KW-1185">Reference proteome</keyword>
<gene>
    <name evidence="11" type="primary">rtt109</name>
    <name evidence="11" type="ORF">LARI1_G001473</name>
</gene>
<dbReference type="GO" id="GO:0032931">
    <property type="term" value="F:histone H3K56 acetyltransferase activity"/>
    <property type="evidence" value="ECO:0007669"/>
    <property type="project" value="TreeGrafter"/>
</dbReference>
<evidence type="ECO:0000256" key="5">
    <source>
        <dbReference type="ARBA" id="ARBA00022990"/>
    </source>
</evidence>
<organism evidence="11 12">
    <name type="scientific">Lachnellula arida</name>
    <dbReference type="NCBI Taxonomy" id="1316785"/>
    <lineage>
        <taxon>Eukaryota</taxon>
        <taxon>Fungi</taxon>
        <taxon>Dikarya</taxon>
        <taxon>Ascomycota</taxon>
        <taxon>Pezizomycotina</taxon>
        <taxon>Leotiomycetes</taxon>
        <taxon>Helotiales</taxon>
        <taxon>Lachnaceae</taxon>
        <taxon>Lachnellula</taxon>
    </lineage>
</organism>
<evidence type="ECO:0000256" key="7">
    <source>
        <dbReference type="ARBA" id="ARBA00023163"/>
    </source>
</evidence>
<keyword evidence="4" id="KW-0227">DNA damage</keyword>
<dbReference type="GO" id="GO:0006355">
    <property type="term" value="P:regulation of DNA-templated transcription"/>
    <property type="evidence" value="ECO:0007669"/>
    <property type="project" value="InterPro"/>
</dbReference>
<feature type="compositionally biased region" description="Low complexity" evidence="10">
    <location>
        <begin position="11"/>
        <end position="21"/>
    </location>
</feature>
<dbReference type="OrthoDB" id="3361892at2759"/>
<evidence type="ECO:0000256" key="9">
    <source>
        <dbReference type="ARBA" id="ARBA00048940"/>
    </source>
</evidence>
<evidence type="ECO:0000313" key="12">
    <source>
        <dbReference type="Proteomes" id="UP000469559"/>
    </source>
</evidence>
<keyword evidence="3" id="KW-0808">Transferase</keyword>
<dbReference type="AlphaFoldDB" id="A0A8T9BMD8"/>
<keyword evidence="5" id="KW-0007">Acetylation</keyword>
<dbReference type="InterPro" id="IPR016849">
    <property type="entry name" value="Rtt109"/>
</dbReference>
<dbReference type="InterPro" id="IPR013178">
    <property type="entry name" value="Histone_AcTrfase_Rtt109/CBP"/>
</dbReference>
<dbReference type="EMBL" id="QGMF01000025">
    <property type="protein sequence ID" value="TVY21158.1"/>
    <property type="molecule type" value="Genomic_DNA"/>
</dbReference>
<feature type="compositionally biased region" description="Pro residues" evidence="10">
    <location>
        <begin position="22"/>
        <end position="36"/>
    </location>
</feature>
<dbReference type="InterPro" id="IPR051236">
    <property type="entry name" value="HAT_RTT109-like"/>
</dbReference>
<evidence type="ECO:0000256" key="4">
    <source>
        <dbReference type="ARBA" id="ARBA00022763"/>
    </source>
</evidence>
<comment type="caution">
    <text evidence="11">The sequence shown here is derived from an EMBL/GenBank/DDBJ whole genome shotgun (WGS) entry which is preliminary data.</text>
</comment>
<name>A0A8T9BMD8_9HELO</name>
<evidence type="ECO:0000256" key="6">
    <source>
        <dbReference type="ARBA" id="ARBA00023015"/>
    </source>
</evidence>
<dbReference type="EC" id="2.3.1.48" evidence="2"/>
<dbReference type="GO" id="GO:0006974">
    <property type="term" value="P:DNA damage response"/>
    <property type="evidence" value="ECO:0007669"/>
    <property type="project" value="UniProtKB-KW"/>
</dbReference>
<dbReference type="PROSITE" id="PS51728">
    <property type="entry name" value="RTT109_HAT"/>
    <property type="match status" value="1"/>
</dbReference>
<evidence type="ECO:0000256" key="1">
    <source>
        <dbReference type="ARBA" id="ARBA00004123"/>
    </source>
</evidence>
<keyword evidence="6" id="KW-0805">Transcription regulation</keyword>